<name>A0A2P6SB39_ROSCH</name>
<keyword evidence="3" id="KW-1185">Reference proteome</keyword>
<feature type="domain" description="Gcp-like" evidence="1">
    <location>
        <begin position="222"/>
        <end position="313"/>
    </location>
</feature>
<organism evidence="2 3">
    <name type="scientific">Rosa chinensis</name>
    <name type="common">China rose</name>
    <dbReference type="NCBI Taxonomy" id="74649"/>
    <lineage>
        <taxon>Eukaryota</taxon>
        <taxon>Viridiplantae</taxon>
        <taxon>Streptophyta</taxon>
        <taxon>Embryophyta</taxon>
        <taxon>Tracheophyta</taxon>
        <taxon>Spermatophyta</taxon>
        <taxon>Magnoliopsida</taxon>
        <taxon>eudicotyledons</taxon>
        <taxon>Gunneridae</taxon>
        <taxon>Pentapetalae</taxon>
        <taxon>rosids</taxon>
        <taxon>fabids</taxon>
        <taxon>Rosales</taxon>
        <taxon>Rosaceae</taxon>
        <taxon>Rosoideae</taxon>
        <taxon>Rosoideae incertae sedis</taxon>
        <taxon>Rosa</taxon>
    </lineage>
</organism>
<dbReference type="GO" id="GO:0061711">
    <property type="term" value="F:tRNA N(6)-L-threonylcarbamoyladenine synthase activity"/>
    <property type="evidence" value="ECO:0007669"/>
    <property type="project" value="UniProtKB-EC"/>
</dbReference>
<keyword evidence="2" id="KW-0012">Acyltransferase</keyword>
<dbReference type="GO" id="GO:0000408">
    <property type="term" value="C:EKC/KEOPS complex"/>
    <property type="evidence" value="ECO:0007669"/>
    <property type="project" value="TreeGrafter"/>
</dbReference>
<evidence type="ECO:0000313" key="2">
    <source>
        <dbReference type="EMBL" id="PRQ55908.1"/>
    </source>
</evidence>
<dbReference type="InterPro" id="IPR000905">
    <property type="entry name" value="Gcp-like_dom"/>
</dbReference>
<keyword evidence="2" id="KW-0808">Transferase</keyword>
<dbReference type="PANTHER" id="PTHR11735">
    <property type="entry name" value="TRNA N6-ADENOSINE THREONYLCARBAMOYLTRANSFERASE"/>
    <property type="match status" value="1"/>
</dbReference>
<comment type="caution">
    <text evidence="2">The sequence shown here is derived from an EMBL/GenBank/DDBJ whole genome shotgun (WGS) entry which is preliminary data.</text>
</comment>
<dbReference type="PANTHER" id="PTHR11735:SF14">
    <property type="entry name" value="TRNA N6-ADENOSINE THREONYLCARBAMOYLTRANSFERASE"/>
    <property type="match status" value="1"/>
</dbReference>
<reference evidence="2 3" key="1">
    <citation type="journal article" date="2018" name="Nat. Genet.">
        <title>The Rosa genome provides new insights in the design of modern roses.</title>
        <authorList>
            <person name="Bendahmane M."/>
        </authorList>
    </citation>
    <scope>NUCLEOTIDE SEQUENCE [LARGE SCALE GENOMIC DNA]</scope>
    <source>
        <strain evidence="3">cv. Old Blush</strain>
    </source>
</reference>
<dbReference type="AlphaFoldDB" id="A0A2P6SB39"/>
<dbReference type="Gene3D" id="3.30.420.40">
    <property type="match status" value="2"/>
</dbReference>
<dbReference type="Pfam" id="PF00814">
    <property type="entry name" value="TsaD"/>
    <property type="match status" value="1"/>
</dbReference>
<dbReference type="EMBL" id="PDCK01000039">
    <property type="protein sequence ID" value="PRQ55908.1"/>
    <property type="molecule type" value="Genomic_DNA"/>
</dbReference>
<accession>A0A2P6SB39</accession>
<proteinExistence type="predicted"/>
<dbReference type="GO" id="GO:0005737">
    <property type="term" value="C:cytoplasm"/>
    <property type="evidence" value="ECO:0007669"/>
    <property type="project" value="TreeGrafter"/>
</dbReference>
<protein>
    <submittedName>
        <fullName evidence="2">Putative N(6)-L-threonylcarbamoyladenine synthase</fullName>
        <ecNumber evidence="2">2.3.1.234</ecNumber>
    </submittedName>
</protein>
<dbReference type="STRING" id="74649.A0A2P6SB39"/>
<evidence type="ECO:0000313" key="3">
    <source>
        <dbReference type="Proteomes" id="UP000238479"/>
    </source>
</evidence>
<gene>
    <name evidence="2" type="ORF">RchiOBHm_Chr1g0329821</name>
</gene>
<dbReference type="Proteomes" id="UP000238479">
    <property type="component" value="Chromosome 1"/>
</dbReference>
<sequence length="359" mass="39817">MVTSPSLSPWIRILFAIAMTLENEGRYRIFGETIDIVVGNCLDRFARALELSNDPAPGYNIEQVVGSVCSVARRSGGVGLRRRGMVMRGSGVVTSELAGVGKDGLVCWGKGCLGWASFLGPPWFCFVFSFFRFWCVCPIGVLLKISLSSCERGLGYFWIVSMPLFWCHCRSAVSWSGLWVVVFGYQCDGESPLHGLAVLGCGVRTACKERRTVYRPSLCCQRLKGMDVSFSGILSYIEATAVEKLKNDECTPADLCHSLQNVQCDKRDVLIVGGVGCNERLQEMMKIMCAERGGRLFATDDRYYIDNGAMIAYNGLLAFAHGTSTPLEESTFTQGFRTDEVEAIWRVKEESAKVKRVWE</sequence>
<dbReference type="EC" id="2.3.1.234" evidence="2"/>
<dbReference type="Gramene" id="PRQ55908">
    <property type="protein sequence ID" value="PRQ55908"/>
    <property type="gene ID" value="RchiOBHm_Chr1g0329821"/>
</dbReference>
<evidence type="ECO:0000259" key="1">
    <source>
        <dbReference type="Pfam" id="PF00814"/>
    </source>
</evidence>